<dbReference type="InterPro" id="IPR012337">
    <property type="entry name" value="RNaseH-like_sf"/>
</dbReference>
<dbReference type="STRING" id="1116472.MGMO_57c00220"/>
<dbReference type="SUPFAM" id="SSF53098">
    <property type="entry name" value="Ribonuclease H-like"/>
    <property type="match status" value="1"/>
</dbReference>
<dbReference type="Pfam" id="PF13546">
    <property type="entry name" value="DDE_5"/>
    <property type="match status" value="1"/>
</dbReference>
<proteinExistence type="predicted"/>
<reference evidence="2 3" key="1">
    <citation type="journal article" date="2013" name="Genome Announc.">
        <title>Draft Genome Sequence of the Methanotrophic Gammaproteobacterium Methyloglobulus morosus DSM 22980 Strain KoM1.</title>
        <authorList>
            <person name="Poehlein A."/>
            <person name="Deutzmann J.S."/>
            <person name="Daniel R."/>
            <person name="Simeonova D.D."/>
        </authorList>
    </citation>
    <scope>NUCLEOTIDE SEQUENCE [LARGE SCALE GENOMIC DNA]</scope>
    <source>
        <strain evidence="2 3">KoM1</strain>
    </source>
</reference>
<evidence type="ECO:0000313" key="2">
    <source>
        <dbReference type="EMBL" id="ESS72442.1"/>
    </source>
</evidence>
<dbReference type="OrthoDB" id="6112254at2"/>
<dbReference type="AlphaFoldDB" id="V5C1T1"/>
<keyword evidence="3" id="KW-1185">Reference proteome</keyword>
<evidence type="ECO:0000313" key="3">
    <source>
        <dbReference type="Proteomes" id="UP000017842"/>
    </source>
</evidence>
<organism evidence="2 3">
    <name type="scientific">Methyloglobulus morosus KoM1</name>
    <dbReference type="NCBI Taxonomy" id="1116472"/>
    <lineage>
        <taxon>Bacteria</taxon>
        <taxon>Pseudomonadati</taxon>
        <taxon>Pseudomonadota</taxon>
        <taxon>Gammaproteobacteria</taxon>
        <taxon>Methylococcales</taxon>
        <taxon>Methylococcaceae</taxon>
        <taxon>Methyloglobulus</taxon>
    </lineage>
</organism>
<evidence type="ECO:0000259" key="1">
    <source>
        <dbReference type="Pfam" id="PF13546"/>
    </source>
</evidence>
<sequence length="353" mass="40638">MNAELLEIYSDYLLSSFGQTTATGLSNLLDGELSHDQVTRFLNRDDYDSKTLWQHVKKAVREVEREDGVLVFDDTIQEKPYTDENELVCWHFDHSQGRSVKGINILNCLYHAGGVSLPVTFELVRKPHLYSDLATRKVKRKSDGTKNDMLRQMLKACRQNQLKYRYVLADSWFSAQENLTFVRQELGKHFVVALKCNRTLALTLADKKQGRFVRIDQLSWTGQAPIKAWLKGLDFPVQLSRQVFTNKDGSTGVLYLACSDLDCDQAAIETIYQKRWKVEVFHKTLKSNAALAKSPTRRVRAQGNHVFLSIYAAFRLECLSIKHKLNHFALRAKLYLKAVRLAFDELQMLKCVR</sequence>
<dbReference type="PATRIC" id="fig|1116472.3.peg.1771"/>
<name>V5C1T1_9GAMM</name>
<protein>
    <submittedName>
        <fullName evidence="2">Transposase IS4 family protein</fullName>
    </submittedName>
</protein>
<dbReference type="RefSeq" id="WP_023494541.1">
    <property type="nucleotide sequence ID" value="NZ_AYLO01000055.1"/>
</dbReference>
<feature type="domain" description="Transposase IS701-like DDE" evidence="1">
    <location>
        <begin position="6"/>
        <end position="201"/>
    </location>
</feature>
<dbReference type="Proteomes" id="UP000017842">
    <property type="component" value="Unassembled WGS sequence"/>
</dbReference>
<dbReference type="EMBL" id="AYLO01000055">
    <property type="protein sequence ID" value="ESS72442.1"/>
    <property type="molecule type" value="Genomic_DNA"/>
</dbReference>
<accession>V5C1T1</accession>
<dbReference type="eggNOG" id="COG3385">
    <property type="taxonomic scope" value="Bacteria"/>
</dbReference>
<dbReference type="InterPro" id="IPR038721">
    <property type="entry name" value="IS701-like_DDE_dom"/>
</dbReference>
<comment type="caution">
    <text evidence="2">The sequence shown here is derived from an EMBL/GenBank/DDBJ whole genome shotgun (WGS) entry which is preliminary data.</text>
</comment>
<gene>
    <name evidence="2" type="ORF">MGMO_57c00220</name>
</gene>